<dbReference type="Proteomes" id="UP000002762">
    <property type="component" value="Unassembled WGS sequence"/>
</dbReference>
<evidence type="ECO:0000313" key="2">
    <source>
        <dbReference type="EMBL" id="EJP69824.1"/>
    </source>
</evidence>
<accession>J4KQU7</accession>
<dbReference type="GO" id="GO:0006508">
    <property type="term" value="P:proteolysis"/>
    <property type="evidence" value="ECO:0007669"/>
    <property type="project" value="UniProtKB-KW"/>
</dbReference>
<feature type="region of interest" description="Disordered" evidence="1">
    <location>
        <begin position="1"/>
        <end position="47"/>
    </location>
</feature>
<gene>
    <name evidence="2" type="ORF">BBA_00693</name>
</gene>
<feature type="compositionally biased region" description="Basic and acidic residues" evidence="1">
    <location>
        <begin position="469"/>
        <end position="478"/>
    </location>
</feature>
<feature type="compositionally biased region" description="Basic and acidic residues" evidence="1">
    <location>
        <begin position="439"/>
        <end position="448"/>
    </location>
</feature>
<dbReference type="InParanoid" id="J4KQU7"/>
<feature type="region of interest" description="Disordered" evidence="1">
    <location>
        <begin position="382"/>
        <end position="482"/>
    </location>
</feature>
<name>J4KQU7_BEAB2</name>
<dbReference type="STRING" id="655819.J4KQU7"/>
<dbReference type="AlphaFoldDB" id="J4KQU7"/>
<feature type="region of interest" description="Disordered" evidence="1">
    <location>
        <begin position="703"/>
        <end position="783"/>
    </location>
</feature>
<dbReference type="OrthoDB" id="5075809at2759"/>
<feature type="compositionally biased region" description="Low complexity" evidence="1">
    <location>
        <begin position="703"/>
        <end position="712"/>
    </location>
</feature>
<dbReference type="GO" id="GO:0008237">
    <property type="term" value="F:metallopeptidase activity"/>
    <property type="evidence" value="ECO:0007669"/>
    <property type="project" value="UniProtKB-KW"/>
</dbReference>
<feature type="compositionally biased region" description="Acidic residues" evidence="1">
    <location>
        <begin position="408"/>
        <end position="417"/>
    </location>
</feature>
<keyword evidence="2" id="KW-0482">Metalloprotease</keyword>
<dbReference type="GeneID" id="19883705"/>
<sequence length="1088" mass="122144">MSGREIEDLQRQLKEARSLQREAKAREEEAKAREENERREKEKEKLKNQKTTLTEYLHNCHFDIYQKLRLAGASESSTGLATSVDGNYYPKWLRPWTDFSAYHRQEHFNDIIRVCGEGRVFHQKSTTVDIGMSFERKEAGYENAIDHFEKTAVEDPTWNILEPIWADEELCQRYQATGITFVNGIRAFNEVSEDIGADVKRERGKQRPDGACTRVGLDGTKSVAFVYDYKAAHKFSVEHVEAALSQETLFTDVHEWFQINKYATDSAIRGEEREKARIAMALIQVFNYMRSYGVPYGQVTAGKSSVFLHYDRAEPLVLRQHLCVPAKEVTQETTEISTSRVSHTLVAQLASFCLLSLSQQALTGRRLEAALDQTARHLKKWKKTDYKDPATSPKSDDKDSPSASPPQDPDESFDCDESPAKSSYTLRPRPCKDAAILPKRREDDEHGSAEGSRSRTTARASNRSQDSVGKGKKDDRKGSASAPMRQYCTQACLLGLKSGHQLDKNCPNVRSHNVKGGTKHLINVTSLIHCMAGQLRRDPYECCQALDSSGKPFVVTCCAFAPPLHLHFPNTLRTPTICPAGPIVARRRGVIRLAKWLVPRFELLALEMMRLFMGPGRLTVLDLNRHIAHGDDDQLVETGPAPSVTIQFLGFVPILIPRSSKRLFPSMAITDGAGQSSVTPRPYERPTKARLLVDCYDSDGSDCNDGSDSGIDTNGRQNDNANPRPGRSHEGETTGNVEHSSEGCVSPELEDSNGSEGPAWQAGRTHIVSNGGHSDNDSIANSGIPAQMKASNERDHTALAGSACSNNYPGQSIASLLVDLQCIREYRTSASDKCDTPYFELECLGQDGQWYWIAESDVQRSVPSAVGTFWGCGPEDWIAPETKGGETGREVWKRPLATDGDGVPDALLIMGRKASRGGQIEYLMQKVGYPASQPTWHDEETVKKRCTHEYERYRLNHTHYPELMDGQEPQLSAIVGHRLNGERGSQKRVQLSCQWTNETETWEAEDEVQKKYNAAVLTYWQSDLKARHSCKVPNRRLRILGHVESRTKLLLKVQMVEITEKYLEDQGLAVYNKSRVKRRSERLQYRKD</sequence>
<keyword evidence="2" id="KW-0378">Hydrolase</keyword>
<organism evidence="2 3">
    <name type="scientific">Beauveria bassiana (strain ARSEF 2860)</name>
    <name type="common">White muscardine disease fungus</name>
    <name type="synonym">Tritirachium shiotae</name>
    <dbReference type="NCBI Taxonomy" id="655819"/>
    <lineage>
        <taxon>Eukaryota</taxon>
        <taxon>Fungi</taxon>
        <taxon>Dikarya</taxon>
        <taxon>Ascomycota</taxon>
        <taxon>Pezizomycotina</taxon>
        <taxon>Sordariomycetes</taxon>
        <taxon>Hypocreomycetidae</taxon>
        <taxon>Hypocreales</taxon>
        <taxon>Cordycipitaceae</taxon>
        <taxon>Beauveria</taxon>
    </lineage>
</organism>
<dbReference type="EMBL" id="JH725151">
    <property type="protein sequence ID" value="EJP69824.1"/>
    <property type="molecule type" value="Genomic_DNA"/>
</dbReference>
<feature type="compositionally biased region" description="Polar residues" evidence="1">
    <location>
        <begin position="767"/>
        <end position="781"/>
    </location>
</feature>
<dbReference type="RefSeq" id="XP_008594012.1">
    <property type="nucleotide sequence ID" value="XM_008595790.1"/>
</dbReference>
<dbReference type="HOGENOM" id="CLU_284969_0_0_1"/>
<feature type="compositionally biased region" description="Low complexity" evidence="1">
    <location>
        <begin position="454"/>
        <end position="464"/>
    </location>
</feature>
<protein>
    <submittedName>
        <fullName evidence="2">Metalloprotease-like protein</fullName>
    </submittedName>
</protein>
<evidence type="ECO:0000313" key="3">
    <source>
        <dbReference type="Proteomes" id="UP000002762"/>
    </source>
</evidence>
<keyword evidence="2" id="KW-0645">Protease</keyword>
<keyword evidence="3" id="KW-1185">Reference proteome</keyword>
<proteinExistence type="predicted"/>
<reference evidence="2 3" key="1">
    <citation type="journal article" date="2012" name="Sci. Rep.">
        <title>Genomic perspectives on the evolution of fungal entomopathogenicity in Beauveria bassiana.</title>
        <authorList>
            <person name="Xiao G."/>
            <person name="Ying S.H."/>
            <person name="Zheng P."/>
            <person name="Wang Z.L."/>
            <person name="Zhang S."/>
            <person name="Xie X.Q."/>
            <person name="Shang Y."/>
            <person name="St Leger R.J."/>
            <person name="Zhao G.P."/>
            <person name="Wang C."/>
            <person name="Feng M.G."/>
        </authorList>
    </citation>
    <scope>NUCLEOTIDE SEQUENCE [LARGE SCALE GENOMIC DNA]</scope>
    <source>
        <strain evidence="2 3">ARSEF 2860</strain>
    </source>
</reference>
<evidence type="ECO:0000256" key="1">
    <source>
        <dbReference type="SAM" id="MobiDB-lite"/>
    </source>
</evidence>
<feature type="compositionally biased region" description="Basic and acidic residues" evidence="1">
    <location>
        <begin position="383"/>
        <end position="400"/>
    </location>
</feature>